<keyword evidence="4 6" id="KW-1133">Transmembrane helix</keyword>
<evidence type="ECO:0000256" key="1">
    <source>
        <dbReference type="ARBA" id="ARBA00004651"/>
    </source>
</evidence>
<reference evidence="7" key="2">
    <citation type="submission" date="2022-02" db="EMBL/GenBank/DDBJ databases">
        <authorList>
            <person name="Elcheninov A.G."/>
            <person name="Sorokin D.Y."/>
            <person name="Kublanov I.V."/>
        </authorList>
    </citation>
    <scope>NUCLEOTIDE SEQUENCE</scope>
    <source>
        <strain evidence="7">AArc-St2</strain>
    </source>
</reference>
<evidence type="ECO:0000256" key="2">
    <source>
        <dbReference type="ARBA" id="ARBA00022475"/>
    </source>
</evidence>
<sequence>MRWLVLATAYFTLVLFIIGVFDLLLGLWELVTTGRFTDPIAVVELLDMVLLLLIIVEVHRTLIAYARKEAVVPIVISAAIIAITREIISLRIDEFDTTGDAVNAAGALALLLVGLVIAYFVIRYMEAKELAYQS</sequence>
<dbReference type="Proteomes" id="UP001203207">
    <property type="component" value="Unassembled WGS sequence"/>
</dbReference>
<comment type="subcellular location">
    <subcellularLocation>
        <location evidence="1">Cell membrane</location>
        <topology evidence="1">Multi-pass membrane protein</topology>
    </subcellularLocation>
</comment>
<evidence type="ECO:0000256" key="3">
    <source>
        <dbReference type="ARBA" id="ARBA00022692"/>
    </source>
</evidence>
<keyword evidence="2" id="KW-1003">Cell membrane</keyword>
<evidence type="ECO:0000256" key="5">
    <source>
        <dbReference type="ARBA" id="ARBA00023136"/>
    </source>
</evidence>
<evidence type="ECO:0000313" key="7">
    <source>
        <dbReference type="EMBL" id="MCL9818227.1"/>
    </source>
</evidence>
<evidence type="ECO:0000256" key="4">
    <source>
        <dbReference type="ARBA" id="ARBA00022989"/>
    </source>
</evidence>
<gene>
    <name evidence="7" type="ORF">AArcSt2_14895</name>
</gene>
<keyword evidence="3 6" id="KW-0812">Transmembrane</keyword>
<feature type="transmembrane region" description="Helical" evidence="6">
    <location>
        <begin position="104"/>
        <end position="122"/>
    </location>
</feature>
<reference evidence="7" key="1">
    <citation type="journal article" date="2022" name="Syst. Appl. Microbiol.">
        <title>Natronocalculus amylovorans gen. nov., sp. nov., and Natranaeroarchaeum aerophilus sp. nov., dominant culturable amylolytic natronoarchaea from hypersaline soda lakes in southwestern Siberia.</title>
        <authorList>
            <person name="Sorokin D.Y."/>
            <person name="Elcheninov A.G."/>
            <person name="Khizhniak T.V."/>
            <person name="Koenen M."/>
            <person name="Bale N.J."/>
            <person name="Damste J.S.S."/>
            <person name="Kublanov I.V."/>
        </authorList>
    </citation>
    <scope>NUCLEOTIDE SEQUENCE</scope>
    <source>
        <strain evidence="7">AArc-St2</strain>
    </source>
</reference>
<feature type="transmembrane region" description="Helical" evidence="6">
    <location>
        <begin position="40"/>
        <end position="58"/>
    </location>
</feature>
<keyword evidence="5 6" id="KW-0472">Membrane</keyword>
<dbReference type="EMBL" id="JAKRVX010000009">
    <property type="protein sequence ID" value="MCL9818227.1"/>
    <property type="molecule type" value="Genomic_DNA"/>
</dbReference>
<keyword evidence="8" id="KW-1185">Reference proteome</keyword>
<name>A0AAE3FZI3_9EURY</name>
<comment type="caution">
    <text evidence="7">The sequence shown here is derived from an EMBL/GenBank/DDBJ whole genome shotgun (WGS) entry which is preliminary data.</text>
</comment>
<feature type="transmembrane region" description="Helical" evidence="6">
    <location>
        <begin position="70"/>
        <end position="92"/>
    </location>
</feature>
<evidence type="ECO:0000313" key="8">
    <source>
        <dbReference type="Proteomes" id="UP001203207"/>
    </source>
</evidence>
<proteinExistence type="predicted"/>
<evidence type="ECO:0000256" key="6">
    <source>
        <dbReference type="SAM" id="Phobius"/>
    </source>
</evidence>
<dbReference type="InterPro" id="IPR020948">
    <property type="entry name" value="P_starv_induced_PsiE-like"/>
</dbReference>
<feature type="transmembrane region" description="Helical" evidence="6">
    <location>
        <begin position="7"/>
        <end position="28"/>
    </location>
</feature>
<organism evidence="7 8">
    <name type="scientific">Natronocalculus amylovorans</name>
    <dbReference type="NCBI Taxonomy" id="2917812"/>
    <lineage>
        <taxon>Archaea</taxon>
        <taxon>Methanobacteriati</taxon>
        <taxon>Methanobacteriota</taxon>
        <taxon>Stenosarchaea group</taxon>
        <taxon>Halobacteria</taxon>
        <taxon>Halobacteriales</taxon>
        <taxon>Haloferacaceae</taxon>
        <taxon>Natronocalculus</taxon>
    </lineage>
</organism>
<dbReference type="GO" id="GO:0005886">
    <property type="term" value="C:plasma membrane"/>
    <property type="evidence" value="ECO:0007669"/>
    <property type="project" value="UniProtKB-SubCell"/>
</dbReference>
<accession>A0AAE3FZI3</accession>
<protein>
    <submittedName>
        <fullName evidence="7">Phosphate-starvation-inducible PsiE family protein</fullName>
    </submittedName>
</protein>
<dbReference type="Pfam" id="PF06146">
    <property type="entry name" value="PsiE"/>
    <property type="match status" value="1"/>
</dbReference>
<dbReference type="AlphaFoldDB" id="A0AAE3FZI3"/>